<gene>
    <name evidence="1" type="ORF">RM445_06520</name>
</gene>
<accession>A0ABU2N5F8</accession>
<evidence type="ECO:0008006" key="3">
    <source>
        <dbReference type="Google" id="ProtNLM"/>
    </source>
</evidence>
<dbReference type="Proteomes" id="UP001183202">
    <property type="component" value="Unassembled WGS sequence"/>
</dbReference>
<proteinExistence type="predicted"/>
<dbReference type="EMBL" id="JAVREJ010000003">
    <property type="protein sequence ID" value="MDT0349176.1"/>
    <property type="molecule type" value="Genomic_DNA"/>
</dbReference>
<sequence>MSSAAAARVLAAGAAWRLTGVAAAGRALLAAVSRGGETERTAAATMLVRAGDRSVPLVAGALLDGSASVGLVEVLGSIGTDDAKEALRRVADAPGSRVVPPARDAAADTLRTLDEIG</sequence>
<name>A0ABU2N5F8_9PSEU</name>
<evidence type="ECO:0000313" key="2">
    <source>
        <dbReference type="Proteomes" id="UP001183202"/>
    </source>
</evidence>
<organism evidence="1 2">
    <name type="scientific">Pseudonocardia charpentierae</name>
    <dbReference type="NCBI Taxonomy" id="3075545"/>
    <lineage>
        <taxon>Bacteria</taxon>
        <taxon>Bacillati</taxon>
        <taxon>Actinomycetota</taxon>
        <taxon>Actinomycetes</taxon>
        <taxon>Pseudonocardiales</taxon>
        <taxon>Pseudonocardiaceae</taxon>
        <taxon>Pseudonocardia</taxon>
    </lineage>
</organism>
<reference evidence="2" key="1">
    <citation type="submission" date="2023-07" db="EMBL/GenBank/DDBJ databases">
        <title>30 novel species of actinomycetes from the DSMZ collection.</title>
        <authorList>
            <person name="Nouioui I."/>
        </authorList>
    </citation>
    <scope>NUCLEOTIDE SEQUENCE [LARGE SCALE GENOMIC DNA]</scope>
    <source>
        <strain evidence="2">DSM 45834</strain>
    </source>
</reference>
<comment type="caution">
    <text evidence="1">The sequence shown here is derived from an EMBL/GenBank/DDBJ whole genome shotgun (WGS) entry which is preliminary data.</text>
</comment>
<protein>
    <recommendedName>
        <fullName evidence="3">HEAT repeat-containing protein</fullName>
    </recommendedName>
</protein>
<keyword evidence="2" id="KW-1185">Reference proteome</keyword>
<evidence type="ECO:0000313" key="1">
    <source>
        <dbReference type="EMBL" id="MDT0349176.1"/>
    </source>
</evidence>
<dbReference type="RefSeq" id="WP_311555157.1">
    <property type="nucleotide sequence ID" value="NZ_JAVREJ010000003.1"/>
</dbReference>